<keyword evidence="7" id="KW-1185">Reference proteome</keyword>
<dbReference type="Proteomes" id="UP000315677">
    <property type="component" value="Unassembled WGS sequence"/>
</dbReference>
<dbReference type="GO" id="GO:0046872">
    <property type="term" value="F:metal ion binding"/>
    <property type="evidence" value="ECO:0007669"/>
    <property type="project" value="UniProtKB-KW"/>
</dbReference>
<dbReference type="PROSITE" id="PS51471">
    <property type="entry name" value="FE2OG_OXY"/>
    <property type="match status" value="1"/>
</dbReference>
<evidence type="ECO:0000256" key="3">
    <source>
        <dbReference type="RuleBase" id="RU003682"/>
    </source>
</evidence>
<dbReference type="Pfam" id="PF03171">
    <property type="entry name" value="2OG-FeII_Oxy"/>
    <property type="match status" value="1"/>
</dbReference>
<accession>A0A543E1P8</accession>
<comment type="similarity">
    <text evidence="3">Belongs to the iron/ascorbate-dependent oxidoreductase family.</text>
</comment>
<dbReference type="InterPro" id="IPR044861">
    <property type="entry name" value="IPNS-like_FE2OG_OXY"/>
</dbReference>
<dbReference type="InterPro" id="IPR005123">
    <property type="entry name" value="Oxoglu/Fe-dep_dioxygenase_dom"/>
</dbReference>
<name>A0A543E1P8_9PSEU</name>
<evidence type="ECO:0000256" key="2">
    <source>
        <dbReference type="ARBA" id="ARBA00023194"/>
    </source>
</evidence>
<evidence type="ECO:0000313" key="7">
    <source>
        <dbReference type="Proteomes" id="UP000315677"/>
    </source>
</evidence>
<keyword evidence="3" id="KW-0560">Oxidoreductase</keyword>
<feature type="domain" description="Fe2OG dioxygenase" evidence="5">
    <location>
        <begin position="166"/>
        <end position="276"/>
    </location>
</feature>
<keyword evidence="6" id="KW-0223">Dioxygenase</keyword>
<dbReference type="InterPro" id="IPR027443">
    <property type="entry name" value="IPNS-like_sf"/>
</dbReference>
<evidence type="ECO:0000259" key="5">
    <source>
        <dbReference type="PROSITE" id="PS51471"/>
    </source>
</evidence>
<dbReference type="SUPFAM" id="SSF51197">
    <property type="entry name" value="Clavaminate synthase-like"/>
    <property type="match status" value="1"/>
</dbReference>
<dbReference type="Gene3D" id="2.60.120.330">
    <property type="entry name" value="B-lactam Antibiotic, Isopenicillin N Synthase, Chain"/>
    <property type="match status" value="1"/>
</dbReference>
<evidence type="ECO:0000256" key="4">
    <source>
        <dbReference type="SAM" id="MobiDB-lite"/>
    </source>
</evidence>
<reference evidence="6 7" key="1">
    <citation type="submission" date="2019-06" db="EMBL/GenBank/DDBJ databases">
        <title>Sequencing the genomes of 1000 actinobacteria strains.</title>
        <authorList>
            <person name="Klenk H.-P."/>
        </authorList>
    </citation>
    <scope>NUCLEOTIDE SEQUENCE [LARGE SCALE GENOMIC DNA]</scope>
    <source>
        <strain evidence="6 7">DSM 45301</strain>
    </source>
</reference>
<evidence type="ECO:0000256" key="1">
    <source>
        <dbReference type="ARBA" id="ARBA00004792"/>
    </source>
</evidence>
<proteinExistence type="inferred from homology"/>
<sequence>MIPTIDLATWRAGDPAVGPAVDSALQRAGFLLAAGHGVDDTLRADVRAAARRFFALPVEVKQRYAVRIGGRGWLAPGVEANGNVEGAETPPDLKESFAVGPETPTGDAAVDAVWFPPNVWPAEVPELQAAVQRYVAAMTAVSRELLELCADALGLPRDALTALADHPTWTFNINRYPPLTEVGEPAPGQFRIGAHTDFGTVTVLDREPGAGGLQVDVDGTGWTDAPYDPAAFTVNIGDLLAHWTGLRWRSGRHRVLPPQPDAPHEELISLVFFFELDHDALVTPLAPPLGRQADLSPVVSAPFLKERLDAISVG</sequence>
<dbReference type="OrthoDB" id="21825at2"/>
<dbReference type="RefSeq" id="WP_142051135.1">
    <property type="nucleotide sequence ID" value="NZ_VFPA01000001.1"/>
</dbReference>
<dbReference type="InterPro" id="IPR050231">
    <property type="entry name" value="Iron_ascorbate_oxido_reductase"/>
</dbReference>
<dbReference type="PANTHER" id="PTHR47990">
    <property type="entry name" value="2-OXOGLUTARATE (2OG) AND FE(II)-DEPENDENT OXYGENASE SUPERFAMILY PROTEIN-RELATED"/>
    <property type="match status" value="1"/>
</dbReference>
<comment type="pathway">
    <text evidence="1">Antibiotic biosynthesis.</text>
</comment>
<dbReference type="EMBL" id="VFPA01000001">
    <property type="protein sequence ID" value="TQM15389.1"/>
    <property type="molecule type" value="Genomic_DNA"/>
</dbReference>
<dbReference type="InterPro" id="IPR026992">
    <property type="entry name" value="DIOX_N"/>
</dbReference>
<organism evidence="6 7">
    <name type="scientific">Pseudonocardia kunmingensis</name>
    <dbReference type="NCBI Taxonomy" id="630975"/>
    <lineage>
        <taxon>Bacteria</taxon>
        <taxon>Bacillati</taxon>
        <taxon>Actinomycetota</taxon>
        <taxon>Actinomycetes</taxon>
        <taxon>Pseudonocardiales</taxon>
        <taxon>Pseudonocardiaceae</taxon>
        <taxon>Pseudonocardia</taxon>
    </lineage>
</organism>
<keyword evidence="2" id="KW-0045">Antibiotic biosynthesis</keyword>
<evidence type="ECO:0000313" key="6">
    <source>
        <dbReference type="EMBL" id="TQM15389.1"/>
    </source>
</evidence>
<dbReference type="GO" id="GO:0051213">
    <property type="term" value="F:dioxygenase activity"/>
    <property type="evidence" value="ECO:0007669"/>
    <property type="project" value="UniProtKB-KW"/>
</dbReference>
<gene>
    <name evidence="6" type="ORF">FB558_2173</name>
</gene>
<comment type="caution">
    <text evidence="6">The sequence shown here is derived from an EMBL/GenBank/DDBJ whole genome shotgun (WGS) entry which is preliminary data.</text>
</comment>
<dbReference type="AlphaFoldDB" id="A0A543E1P8"/>
<dbReference type="GO" id="GO:0017000">
    <property type="term" value="P:antibiotic biosynthetic process"/>
    <property type="evidence" value="ECO:0007669"/>
    <property type="project" value="UniProtKB-KW"/>
</dbReference>
<keyword evidence="3" id="KW-0408">Iron</keyword>
<dbReference type="Pfam" id="PF14226">
    <property type="entry name" value="DIOX_N"/>
    <property type="match status" value="1"/>
</dbReference>
<keyword evidence="3" id="KW-0479">Metal-binding</keyword>
<protein>
    <submittedName>
        <fullName evidence="6">Isopenicillin N synthase-like dioxygenase</fullName>
    </submittedName>
</protein>
<feature type="region of interest" description="Disordered" evidence="4">
    <location>
        <begin position="82"/>
        <end position="104"/>
    </location>
</feature>